<evidence type="ECO:0000256" key="1">
    <source>
        <dbReference type="SAM" id="MobiDB-lite"/>
    </source>
</evidence>
<evidence type="ECO:0008006" key="5">
    <source>
        <dbReference type="Google" id="ProtNLM"/>
    </source>
</evidence>
<feature type="transmembrane region" description="Helical" evidence="2">
    <location>
        <begin position="624"/>
        <end position="647"/>
    </location>
</feature>
<name>A0A9W4JQU7_9EURO</name>
<keyword evidence="2" id="KW-0472">Membrane</keyword>
<dbReference type="AlphaFoldDB" id="A0A9W4JQU7"/>
<dbReference type="PANTHER" id="PTHR35394:SF5">
    <property type="entry name" value="DUF3176 DOMAIN-CONTAINING PROTEIN"/>
    <property type="match status" value="1"/>
</dbReference>
<feature type="transmembrane region" description="Helical" evidence="2">
    <location>
        <begin position="67"/>
        <end position="91"/>
    </location>
</feature>
<dbReference type="Proteomes" id="UP001152646">
    <property type="component" value="Unassembled WGS sequence"/>
</dbReference>
<evidence type="ECO:0000313" key="3">
    <source>
        <dbReference type="EMBL" id="CAG8408779.1"/>
    </source>
</evidence>
<evidence type="ECO:0000256" key="2">
    <source>
        <dbReference type="SAM" id="Phobius"/>
    </source>
</evidence>
<dbReference type="EMBL" id="CAJVPA010000217">
    <property type="protein sequence ID" value="CAG8408779.1"/>
    <property type="molecule type" value="Genomic_DNA"/>
</dbReference>
<proteinExistence type="predicted"/>
<keyword evidence="2" id="KW-0812">Transmembrane</keyword>
<protein>
    <recommendedName>
        <fullName evidence="5">DUF3176 domain containing protein</fullName>
    </recommendedName>
</protein>
<comment type="caution">
    <text evidence="3">The sequence shown here is derived from an EMBL/GenBank/DDBJ whole genome shotgun (WGS) entry which is preliminary data.</text>
</comment>
<reference evidence="3" key="1">
    <citation type="submission" date="2021-07" db="EMBL/GenBank/DDBJ databases">
        <authorList>
            <person name="Branca A.L. A."/>
        </authorList>
    </citation>
    <scope>NUCLEOTIDE SEQUENCE</scope>
</reference>
<feature type="region of interest" description="Disordered" evidence="1">
    <location>
        <begin position="22"/>
        <end position="58"/>
    </location>
</feature>
<organism evidence="3 4">
    <name type="scientific">Penicillium salamii</name>
    <dbReference type="NCBI Taxonomy" id="1612424"/>
    <lineage>
        <taxon>Eukaryota</taxon>
        <taxon>Fungi</taxon>
        <taxon>Dikarya</taxon>
        <taxon>Ascomycota</taxon>
        <taxon>Pezizomycotina</taxon>
        <taxon>Eurotiomycetes</taxon>
        <taxon>Eurotiomycetidae</taxon>
        <taxon>Eurotiales</taxon>
        <taxon>Aspergillaceae</taxon>
        <taxon>Penicillium</taxon>
    </lineage>
</organism>
<keyword evidence="2" id="KW-1133">Transmembrane helix</keyword>
<evidence type="ECO:0000313" key="4">
    <source>
        <dbReference type="Proteomes" id="UP001152646"/>
    </source>
</evidence>
<dbReference type="PANTHER" id="PTHR35394">
    <property type="entry name" value="DUF3176 DOMAIN-CONTAINING PROTEIN"/>
    <property type="match status" value="1"/>
</dbReference>
<dbReference type="InterPro" id="IPR021514">
    <property type="entry name" value="DUF3176"/>
</dbReference>
<dbReference type="OrthoDB" id="5242705at2759"/>
<dbReference type="Pfam" id="PF11374">
    <property type="entry name" value="DUF3176"/>
    <property type="match status" value="1"/>
</dbReference>
<sequence length="709" mass="80141">MPPHFFQRPLRWLDSLTIKWEKVSTSPSKKRKSSETEDDGLGEGETLQEPEKPPKPSKWAKLSSDSWLWETSAVVFSALCFTAIFCVVWVYDQKTSPQLPYRITLNSVISILGTASKSSVIFAVGESLGQLKWLWFWTAKRRLRDLQSFDNASRGPWGSFNILLQHKGRSIASLGALVTILALAFDPFLQQILTFPLREIPNPSNENPETSSFNQVHVIAPILPPDYVRGGPKELSPEQAEYHATFLDAVLSGLWSSQPQNSPTCASANCTWEPFRSVGYCTKCQDVTTLASLKGCDNVSFTYDVPFKTNTTYAQPSDCKISLPQGKFSPHLITFARKNITYTDRRVQQMNLTRHVVWEIHNIARIFDNMHDIYVPNSTFLGIENPLLVFGQAEIEYDFPKYIKYNAMPEPEATRLLHPERVTKKLAKVEECVLSLCSRTYNVSVTNGMPRVEFSSPDFGQSWFPGPETVVSDIDTEFDWRFTSDVSRPDAWKMCWKQWKVDPLVYQNLCSESIKYNTPPPDRITGPHGSGFCYVTTLVPDIQKYIGGNLEYRTEIWDGGPYWSEPDGQARDTDSDIFQCVMRIGLNKMMDNLAISLTNWALHESNDANNGTSYISEVYVKVHWPWVALPAVVIILSSILLLSTALVSRSKSRVLWKTSTLPILYHGLDEDILKDTDVCSALSKMETTAEATNVGLRLSDTKGRVLLQM</sequence>
<gene>
    <name evidence="3" type="ORF">PSALAMII_LOCUS8936</name>
</gene>
<accession>A0A9W4JQU7</accession>
<feature type="compositionally biased region" description="Acidic residues" evidence="1">
    <location>
        <begin position="36"/>
        <end position="48"/>
    </location>
</feature>
<feature type="transmembrane region" description="Helical" evidence="2">
    <location>
        <begin position="103"/>
        <end position="124"/>
    </location>
</feature>